<dbReference type="Gene3D" id="2.60.40.4070">
    <property type="match status" value="1"/>
</dbReference>
<dbReference type="NCBIfam" id="TIGR04183">
    <property type="entry name" value="Por_Secre_tail"/>
    <property type="match status" value="1"/>
</dbReference>
<name>X1GJ75_9ZZZZ</name>
<dbReference type="InterPro" id="IPR026444">
    <property type="entry name" value="Secre_tail"/>
</dbReference>
<feature type="non-terminal residue" evidence="2">
    <location>
        <position position="1"/>
    </location>
</feature>
<proteinExistence type="predicted"/>
<protein>
    <recommendedName>
        <fullName evidence="1">FlgD/Vpr Ig-like domain-containing protein</fullName>
    </recommendedName>
</protein>
<organism evidence="2">
    <name type="scientific">marine sediment metagenome</name>
    <dbReference type="NCBI Taxonomy" id="412755"/>
    <lineage>
        <taxon>unclassified sequences</taxon>
        <taxon>metagenomes</taxon>
        <taxon>ecological metagenomes</taxon>
    </lineage>
</organism>
<comment type="caution">
    <text evidence="2">The sequence shown here is derived from an EMBL/GenBank/DDBJ whole genome shotgun (WGS) entry which is preliminary data.</text>
</comment>
<reference evidence="2" key="1">
    <citation type="journal article" date="2014" name="Front. Microbiol.">
        <title>High frequency of phylogenetically diverse reductive dehalogenase-homologous genes in deep subseafloor sedimentary metagenomes.</title>
        <authorList>
            <person name="Kawai M."/>
            <person name="Futagami T."/>
            <person name="Toyoda A."/>
            <person name="Takaki Y."/>
            <person name="Nishi S."/>
            <person name="Hori S."/>
            <person name="Arai W."/>
            <person name="Tsubouchi T."/>
            <person name="Morono Y."/>
            <person name="Uchiyama I."/>
            <person name="Ito T."/>
            <person name="Fujiyama A."/>
            <person name="Inagaki F."/>
            <person name="Takami H."/>
        </authorList>
    </citation>
    <scope>NUCLEOTIDE SEQUENCE</scope>
    <source>
        <strain evidence="2">Expedition CK06-06</strain>
    </source>
</reference>
<evidence type="ECO:0000259" key="1">
    <source>
        <dbReference type="Pfam" id="PF13860"/>
    </source>
</evidence>
<dbReference type="InterPro" id="IPR025965">
    <property type="entry name" value="FlgD/Vpr_Ig-like"/>
</dbReference>
<sequence>FNGQDSAYTDFERRVYDDEIILTRKVLNTTVFQAEFPSPSFSSRSYPNPFDTSITIEFILKETGHVMVSVYDASGRLICVLGEETYSGGSHSVAWNGKDDQYNPVSPGFYFYHI</sequence>
<feature type="non-terminal residue" evidence="2">
    <location>
        <position position="114"/>
    </location>
</feature>
<accession>X1GJ75</accession>
<evidence type="ECO:0000313" key="2">
    <source>
        <dbReference type="EMBL" id="GAH41669.1"/>
    </source>
</evidence>
<dbReference type="EMBL" id="BARU01015235">
    <property type="protein sequence ID" value="GAH41669.1"/>
    <property type="molecule type" value="Genomic_DNA"/>
</dbReference>
<feature type="domain" description="FlgD/Vpr Ig-like" evidence="1">
    <location>
        <begin position="53"/>
        <end position="110"/>
    </location>
</feature>
<gene>
    <name evidence="2" type="ORF">S03H2_26340</name>
</gene>
<dbReference type="Pfam" id="PF13860">
    <property type="entry name" value="FlgD_ig"/>
    <property type="match status" value="1"/>
</dbReference>
<dbReference type="AlphaFoldDB" id="X1GJ75"/>